<dbReference type="EMBL" id="CP036422">
    <property type="protein sequence ID" value="QFU76660.1"/>
    <property type="molecule type" value="Genomic_DNA"/>
</dbReference>
<protein>
    <recommendedName>
        <fullName evidence="3">Bacterial repeat domain-containing protein</fullName>
    </recommendedName>
</protein>
<reference evidence="1 2" key="1">
    <citation type="submission" date="2019-02" db="EMBL/GenBank/DDBJ databases">
        <authorList>
            <person name="Li S.-H."/>
        </authorList>
    </citation>
    <scope>NUCLEOTIDE SEQUENCE [LARGE SCALE GENOMIC DNA]</scope>
    <source>
        <strain evidence="1 2">IMCC14385</strain>
    </source>
</reference>
<dbReference type="Proteomes" id="UP000326287">
    <property type="component" value="Chromosome"/>
</dbReference>
<dbReference type="RefSeq" id="WP_153239802.1">
    <property type="nucleotide sequence ID" value="NZ_CP036422.1"/>
</dbReference>
<proteinExistence type="predicted"/>
<dbReference type="KEGG" id="halc:EY643_13915"/>
<dbReference type="OrthoDB" id="5699193at2"/>
<name>A0A5P9NLE9_9GAMM</name>
<sequence>MPSQQTSIKNRLRPLAALAGCLLLLSGCKILIQVPPGARVVSDNVECTAGAICEVDVTTTSFSEAFTVEPEPGYQFAGWRKAGRHLCGGSTAACAIDTSGFVGQPALLAFLDNDEIFYLAPRIVPANPSVSGKLTYDRVPQLSNGRGLDYNNITRMPIRGATVQLLRGFDEQILQETRSDADGAYAFTADSSDEVFVRVRAELLRQGTPEWDLSVRDNTQGGALYVLDGAQATIDDAAQRNLHAPSGWGGSRYTSERRAAPFALLDTMYGAQMRLVEIDIDINLPPLKVFWSENNSTAAGNLADGDIATSFYFREANESALYVLGKQDNDTDEYDVHIVVHEWIHYLEDRISRSDSRGGPHAEGDILDIRLAFSEGLGNGLAAVLLDNPWYVDTNGPGQQGSFSFSMESAARFNPGWFSETSVQALIYDLYDSNNDGADTLALGLRPIYHALTGAHKTTPALTSVFSFFDALLQNSPELAGPVSNMLEAERITGDLIDAYGSREQYRPSGDRNGTRSTLPVYRDLSVNGGAVEVCSQTHLDPFDEGNKLGVGTLVSFNVPTAGSYEVSVERTSGQLGSDPDFAVYANGQTVISGLTIAGDSESMQGRLNVGPHVLDVFGYYNTREPGTNNAGDACYSVTIESSGS</sequence>
<gene>
    <name evidence="1" type="ORF">EY643_13915</name>
</gene>
<evidence type="ECO:0000313" key="1">
    <source>
        <dbReference type="EMBL" id="QFU76660.1"/>
    </source>
</evidence>
<evidence type="ECO:0008006" key="3">
    <source>
        <dbReference type="Google" id="ProtNLM"/>
    </source>
</evidence>
<dbReference type="AlphaFoldDB" id="A0A5P9NLE9"/>
<keyword evidence="2" id="KW-1185">Reference proteome</keyword>
<evidence type="ECO:0000313" key="2">
    <source>
        <dbReference type="Proteomes" id="UP000326287"/>
    </source>
</evidence>
<accession>A0A5P9NLE9</accession>
<organism evidence="1 2">
    <name type="scientific">Halioglobus maricola</name>
    <dbReference type="NCBI Taxonomy" id="2601894"/>
    <lineage>
        <taxon>Bacteria</taxon>
        <taxon>Pseudomonadati</taxon>
        <taxon>Pseudomonadota</taxon>
        <taxon>Gammaproteobacteria</taxon>
        <taxon>Cellvibrionales</taxon>
        <taxon>Halieaceae</taxon>
        <taxon>Halioglobus</taxon>
    </lineage>
</organism>